<sequence length="372" mass="40925">MRLILGLCALILGMLFTKIVNLEAGSVEPPSMLEKVVLTQIENGSVGQTPHSGYVNGSYYKTAEPANGYLDDGTGKYFFKDGKRQSGLQTIGSKTYYFDSVTNLAVKNQLKSVDKHTYYLASDGSVQYRVNGNFQTKLIAHRGASNLAPENSIPAFQLAKGSYGAETDIWLTKDKQWVVSHDGTIDRMTNGHGAIKYLTLAQIKQYHIDSGVNVGKYQSLTLPTLKVYLTEMSNNNLRPIIEIKQPASQMSDGDVQNLIAAVKNAGLYNNSTIISLQCEALKHVYALDKKISLELLWDSASDPVQLSEKLNELGPKAGLDINGKKLTSQTIQALRQQGRRLNVWTISPSEFPYYIGLGVDEITTDANSFSLN</sequence>
<organism evidence="2 3">
    <name type="scientific">Leuconostoc mesenteroides subsp. cremoris ATCC 19254</name>
    <dbReference type="NCBI Taxonomy" id="586220"/>
    <lineage>
        <taxon>Bacteria</taxon>
        <taxon>Bacillati</taxon>
        <taxon>Bacillota</taxon>
        <taxon>Bacilli</taxon>
        <taxon>Lactobacillales</taxon>
        <taxon>Lactobacillaceae</taxon>
        <taxon>Leuconostoc</taxon>
    </lineage>
</organism>
<dbReference type="PANTHER" id="PTHR46211:SF1">
    <property type="entry name" value="GLYCEROPHOSPHODIESTER PHOSPHODIESTERASE, CYTOPLASMIC"/>
    <property type="match status" value="1"/>
</dbReference>
<evidence type="ECO:0000259" key="1">
    <source>
        <dbReference type="PROSITE" id="PS51704"/>
    </source>
</evidence>
<dbReference type="EMBL" id="ACKV01000072">
    <property type="protein sequence ID" value="EEJ42071.1"/>
    <property type="molecule type" value="Genomic_DNA"/>
</dbReference>
<evidence type="ECO:0000313" key="2">
    <source>
        <dbReference type="EMBL" id="EEJ42071.1"/>
    </source>
</evidence>
<protein>
    <submittedName>
        <fullName evidence="2">Glycerophosphodiester phosphodiesterase family protein</fullName>
    </submittedName>
</protein>
<dbReference type="Gene3D" id="2.10.270.10">
    <property type="entry name" value="Cholin Binding"/>
    <property type="match status" value="1"/>
</dbReference>
<feature type="domain" description="GP-PDE" evidence="1">
    <location>
        <begin position="136"/>
        <end position="372"/>
    </location>
</feature>
<dbReference type="Proteomes" id="UP000004283">
    <property type="component" value="Unassembled WGS sequence"/>
</dbReference>
<dbReference type="CDD" id="cd08582">
    <property type="entry name" value="GDPD_like_2"/>
    <property type="match status" value="1"/>
</dbReference>
<dbReference type="RefSeq" id="WP_004164429.1">
    <property type="nucleotide sequence ID" value="NZ_GG693384.1"/>
</dbReference>
<dbReference type="PROSITE" id="PS51704">
    <property type="entry name" value="GP_PDE"/>
    <property type="match status" value="1"/>
</dbReference>
<name>C2KL04_LEUMC</name>
<dbReference type="PANTHER" id="PTHR46211">
    <property type="entry name" value="GLYCEROPHOSPHORYL DIESTER PHOSPHODIESTERASE"/>
    <property type="match status" value="1"/>
</dbReference>
<accession>C2KL04</accession>
<dbReference type="Pfam" id="PF03009">
    <property type="entry name" value="GDPD"/>
    <property type="match status" value="1"/>
</dbReference>
<dbReference type="SUPFAM" id="SSF51695">
    <property type="entry name" value="PLC-like phosphodiesterases"/>
    <property type="match status" value="1"/>
</dbReference>
<dbReference type="Gene3D" id="3.20.20.190">
    <property type="entry name" value="Phosphatidylinositol (PI) phosphodiesterase"/>
    <property type="match status" value="1"/>
</dbReference>
<dbReference type="InterPro" id="IPR030395">
    <property type="entry name" value="GP_PDE_dom"/>
</dbReference>
<proteinExistence type="predicted"/>
<dbReference type="HOGENOM" id="CLU_813283_0_0_9"/>
<comment type="caution">
    <text evidence="2">The sequence shown here is derived from an EMBL/GenBank/DDBJ whole genome shotgun (WGS) entry which is preliminary data.</text>
</comment>
<dbReference type="GO" id="GO:0008081">
    <property type="term" value="F:phosphoric diester hydrolase activity"/>
    <property type="evidence" value="ECO:0007669"/>
    <property type="project" value="InterPro"/>
</dbReference>
<dbReference type="InterPro" id="IPR017946">
    <property type="entry name" value="PLC-like_Pdiesterase_TIM-brl"/>
</dbReference>
<dbReference type="GO" id="GO:0006629">
    <property type="term" value="P:lipid metabolic process"/>
    <property type="evidence" value="ECO:0007669"/>
    <property type="project" value="InterPro"/>
</dbReference>
<reference evidence="2 3" key="1">
    <citation type="submission" date="2009-04" db="EMBL/GenBank/DDBJ databases">
        <authorList>
            <person name="Qin X."/>
            <person name="Bachman B."/>
            <person name="Battles P."/>
            <person name="Bell A."/>
            <person name="Bess C."/>
            <person name="Bickham C."/>
            <person name="Chaboub L."/>
            <person name="Chen D."/>
            <person name="Coyle M."/>
            <person name="Deiros D.R."/>
            <person name="Dinh H."/>
            <person name="Forbes L."/>
            <person name="Fowler G."/>
            <person name="Francisco L."/>
            <person name="Fu Q."/>
            <person name="Gubbala S."/>
            <person name="Hale W."/>
            <person name="Han Y."/>
            <person name="Hemphill L."/>
            <person name="Highlander S.K."/>
            <person name="Hirani K."/>
            <person name="Hogues M."/>
            <person name="Jackson L."/>
            <person name="Jakkamsetti A."/>
            <person name="Javaid M."/>
            <person name="Jiang H."/>
            <person name="Korchina V."/>
            <person name="Kovar C."/>
            <person name="Lara F."/>
            <person name="Lee S."/>
            <person name="Mata R."/>
            <person name="Mathew T."/>
            <person name="Moen C."/>
            <person name="Morales K."/>
            <person name="Munidasa M."/>
            <person name="Nazareth L."/>
            <person name="Ngo R."/>
            <person name="Nguyen L."/>
            <person name="Okwuonu G."/>
            <person name="Ongeri F."/>
            <person name="Patil S."/>
            <person name="Petrosino J."/>
            <person name="Pham C."/>
            <person name="Pham P."/>
            <person name="Pu L.-L."/>
            <person name="Puazo M."/>
            <person name="Raj R."/>
            <person name="Reid J."/>
            <person name="Rouhana J."/>
            <person name="Saada N."/>
            <person name="Shang Y."/>
            <person name="Simmons D."/>
            <person name="Thornton R."/>
            <person name="Warren J."/>
            <person name="Weissenberger G."/>
            <person name="Zhang J."/>
            <person name="Zhang L."/>
            <person name="Zhou C."/>
            <person name="Zhu D."/>
            <person name="Muzny D."/>
            <person name="Worley K."/>
            <person name="Gibbs R."/>
        </authorList>
    </citation>
    <scope>NUCLEOTIDE SEQUENCE [LARGE SCALE GENOMIC DNA]</scope>
    <source>
        <strain evidence="2 3">ATCC 19254</strain>
    </source>
</reference>
<dbReference type="SUPFAM" id="SSF69360">
    <property type="entry name" value="Cell wall binding repeat"/>
    <property type="match status" value="1"/>
</dbReference>
<gene>
    <name evidence="2" type="ORF">HMPREF0555_1320</name>
</gene>
<dbReference type="AlphaFoldDB" id="C2KL04"/>
<evidence type="ECO:0000313" key="3">
    <source>
        <dbReference type="Proteomes" id="UP000004283"/>
    </source>
</evidence>